<keyword evidence="1" id="KW-0175">Coiled coil</keyword>
<evidence type="ECO:0000313" key="3">
    <source>
        <dbReference type="EMBL" id="MDE1347799.1"/>
    </source>
</evidence>
<dbReference type="InterPro" id="IPR016866">
    <property type="entry name" value="UCP028069"/>
</dbReference>
<dbReference type="Proteomes" id="UP001140978">
    <property type="component" value="Unassembled WGS sequence"/>
</dbReference>
<evidence type="ECO:0000256" key="1">
    <source>
        <dbReference type="SAM" id="Coils"/>
    </source>
</evidence>
<gene>
    <name evidence="3" type="ORF">L9X51_15330</name>
    <name evidence="4" type="ORF">PYE67_06895</name>
</gene>
<evidence type="ECO:0000313" key="4">
    <source>
        <dbReference type="EMBL" id="WGK84152.1"/>
    </source>
</evidence>
<dbReference type="Pfam" id="PF11932">
    <property type="entry name" value="DUF3450"/>
    <property type="match status" value="1"/>
</dbReference>
<evidence type="ECO:0000256" key="2">
    <source>
        <dbReference type="SAM" id="SignalP"/>
    </source>
</evidence>
<feature type="coiled-coil region" evidence="1">
    <location>
        <begin position="45"/>
        <end position="72"/>
    </location>
</feature>
<dbReference type="RefSeq" id="WP_176313849.1">
    <property type="nucleotide sequence ID" value="NZ_CALYLG010000199.1"/>
</dbReference>
<dbReference type="AlphaFoldDB" id="A0A9X4FAA1"/>
<keyword evidence="2" id="KW-0732">Signal</keyword>
<accession>A0A9X4FAA1</accession>
<organism evidence="3 5">
    <name type="scientific">Vibrio aestuarianus</name>
    <dbReference type="NCBI Taxonomy" id="28171"/>
    <lineage>
        <taxon>Bacteria</taxon>
        <taxon>Pseudomonadati</taxon>
        <taxon>Pseudomonadota</taxon>
        <taxon>Gammaproteobacteria</taxon>
        <taxon>Vibrionales</taxon>
        <taxon>Vibrionaceae</taxon>
        <taxon>Vibrio</taxon>
    </lineage>
</organism>
<dbReference type="PIRSF" id="PIRSF028069">
    <property type="entry name" value="UCP028069"/>
    <property type="match status" value="1"/>
</dbReference>
<dbReference type="EMBL" id="JAKNAX010000054">
    <property type="protein sequence ID" value="MDE1347799.1"/>
    <property type="molecule type" value="Genomic_DNA"/>
</dbReference>
<dbReference type="EMBL" id="CP118711">
    <property type="protein sequence ID" value="WGK84152.1"/>
    <property type="molecule type" value="Genomic_DNA"/>
</dbReference>
<name>A0A9X4FAA1_9VIBR</name>
<evidence type="ECO:0000313" key="6">
    <source>
        <dbReference type="Proteomes" id="UP001241226"/>
    </source>
</evidence>
<reference evidence="3 6" key="1">
    <citation type="submission" date="2022-02" db="EMBL/GenBank/DDBJ databases">
        <title>Emergence and expansion in Europe of a Vibrio aestuarianus clonal complex pathogenic for oysters.</title>
        <authorList>
            <person name="Mesnil A."/>
            <person name="Travers M.-A."/>
        </authorList>
    </citation>
    <scope>NUCLEOTIDE SEQUENCE</scope>
    <source>
        <strain evidence="3">19_064_15T1</strain>
        <strain evidence="4 6">U17</strain>
    </source>
</reference>
<feature type="signal peptide" evidence="2">
    <location>
        <begin position="1"/>
        <end position="21"/>
    </location>
</feature>
<protein>
    <submittedName>
        <fullName evidence="3">DUF3450 domain-containing protein</fullName>
    </submittedName>
</protein>
<evidence type="ECO:0000313" key="5">
    <source>
        <dbReference type="Proteomes" id="UP001140978"/>
    </source>
</evidence>
<feature type="chain" id="PRO_5040723526" evidence="2">
    <location>
        <begin position="22"/>
        <end position="255"/>
    </location>
</feature>
<proteinExistence type="predicted"/>
<dbReference type="Proteomes" id="UP001241226">
    <property type="component" value="Chromosome 1"/>
</dbReference>
<sequence>MNPFKISLLFVATTSLLGANASTLSDANAIQNSTNSMSALSQQSINHSSQQALQLQAEIDQLKEDVKNITIYRNHLASLVESQNQETQSLAHQIEEIKLTRQGIVPLMYKMIDGLRIIVESDRPLKRGQRLERIEKLQTMMTRADVSDAEKYRRILETYQIEIDYGTKLGAYQGSITLNSAETIEADILYVGRISLVARSFNGKHYWAWDQQSQQWNSVDTNAYSELDNAFKMASSLITPNLMTVPVSLNQKQEQ</sequence>